<dbReference type="Gene3D" id="2.120.10.30">
    <property type="entry name" value="TolB, C-terminal domain"/>
    <property type="match status" value="1"/>
</dbReference>
<proteinExistence type="predicted"/>
<dbReference type="InterPro" id="IPR051012">
    <property type="entry name" value="CellSynth/LPSAsmb/PSIAsmb"/>
</dbReference>
<evidence type="ECO:0000313" key="4">
    <source>
        <dbReference type="EMBL" id="HIS36952.1"/>
    </source>
</evidence>
<evidence type="ECO:0000313" key="5">
    <source>
        <dbReference type="Proteomes" id="UP000823928"/>
    </source>
</evidence>
<dbReference type="PANTHER" id="PTHR45586">
    <property type="entry name" value="TPR REPEAT-CONTAINING PROTEIN PA4667"/>
    <property type="match status" value="1"/>
</dbReference>
<reference evidence="4" key="2">
    <citation type="journal article" date="2021" name="PeerJ">
        <title>Extensive microbial diversity within the chicken gut microbiome revealed by metagenomics and culture.</title>
        <authorList>
            <person name="Gilroy R."/>
            <person name="Ravi A."/>
            <person name="Getino M."/>
            <person name="Pursley I."/>
            <person name="Horton D.L."/>
            <person name="Alikhan N.F."/>
            <person name="Baker D."/>
            <person name="Gharbi K."/>
            <person name="Hall N."/>
            <person name="Watson M."/>
            <person name="Adriaenssens E.M."/>
            <person name="Foster-Nyarko E."/>
            <person name="Jarju S."/>
            <person name="Secka A."/>
            <person name="Antonio M."/>
            <person name="Oren A."/>
            <person name="Chaudhuri R.R."/>
            <person name="La Ragione R."/>
            <person name="Hildebrand F."/>
            <person name="Pallen M.J."/>
        </authorList>
    </citation>
    <scope>NUCLEOTIDE SEQUENCE</scope>
    <source>
        <strain evidence="4">6276</strain>
    </source>
</reference>
<dbReference type="EMBL" id="DVIU01000198">
    <property type="protein sequence ID" value="HIS36952.1"/>
    <property type="molecule type" value="Genomic_DNA"/>
</dbReference>
<dbReference type="SUPFAM" id="SSF101898">
    <property type="entry name" value="NHL repeat"/>
    <property type="match status" value="1"/>
</dbReference>
<feature type="repeat" description="TPR" evidence="3">
    <location>
        <begin position="64"/>
        <end position="97"/>
    </location>
</feature>
<evidence type="ECO:0000256" key="2">
    <source>
        <dbReference type="ARBA" id="ARBA00022803"/>
    </source>
</evidence>
<dbReference type="Gene3D" id="1.25.40.10">
    <property type="entry name" value="Tetratricopeptide repeat domain"/>
    <property type="match status" value="1"/>
</dbReference>
<feature type="repeat" description="TPR" evidence="3">
    <location>
        <begin position="30"/>
        <end position="63"/>
    </location>
</feature>
<sequence>MKLSKKIIVYLIVVISAVNISFAAEISTEAKLQYNKGVDMYRVGRYEEAIDAFEKAVELDPDYIDAYYNLGSILEFIKQDDAALAVFKQIILRKPTDYESVYKAAALSVKLGQQEQAKSYLSLIPQTSIVNSKAQELAASMNTDMQTIKIEQKEAAEQSQKISQSNGVYENLGSPTGMITDKNGNLYVAGFSDNAIVKISPDGNRRLFVKDSRLNGPIGLEIDSAGNIYVANYNANNVLKISSTGAISVLIANIPKPYALHIADGLLFISAQGSNSVIRYKL</sequence>
<dbReference type="InterPro" id="IPR019734">
    <property type="entry name" value="TPR_rpt"/>
</dbReference>
<keyword evidence="1" id="KW-0677">Repeat</keyword>
<dbReference type="PROSITE" id="PS50293">
    <property type="entry name" value="TPR_REGION"/>
    <property type="match status" value="1"/>
</dbReference>
<evidence type="ECO:0000256" key="3">
    <source>
        <dbReference type="PROSITE-ProRule" id="PRU00339"/>
    </source>
</evidence>
<organism evidence="4 5">
    <name type="scientific">Candidatus Scatousia excrementigallinarum</name>
    <dbReference type="NCBI Taxonomy" id="2840935"/>
    <lineage>
        <taxon>Bacteria</taxon>
        <taxon>Candidatus Scatousia</taxon>
    </lineage>
</organism>
<dbReference type="Proteomes" id="UP000823928">
    <property type="component" value="Unassembled WGS sequence"/>
</dbReference>
<dbReference type="InterPro" id="IPR011990">
    <property type="entry name" value="TPR-like_helical_dom_sf"/>
</dbReference>
<reference evidence="4" key="1">
    <citation type="submission" date="2020-10" db="EMBL/GenBank/DDBJ databases">
        <authorList>
            <person name="Gilroy R."/>
        </authorList>
    </citation>
    <scope>NUCLEOTIDE SEQUENCE</scope>
    <source>
        <strain evidence="4">6276</strain>
    </source>
</reference>
<keyword evidence="2 3" id="KW-0802">TPR repeat</keyword>
<comment type="caution">
    <text evidence="4">The sequence shown here is derived from an EMBL/GenBank/DDBJ whole genome shotgun (WGS) entry which is preliminary data.</text>
</comment>
<gene>
    <name evidence="4" type="ORF">IAC10_10050</name>
</gene>
<dbReference type="PANTHER" id="PTHR45586:SF1">
    <property type="entry name" value="LIPOPOLYSACCHARIDE ASSEMBLY PROTEIN B"/>
    <property type="match status" value="1"/>
</dbReference>
<dbReference type="PROSITE" id="PS50005">
    <property type="entry name" value="TPR"/>
    <property type="match status" value="2"/>
</dbReference>
<dbReference type="SMART" id="SM00028">
    <property type="entry name" value="TPR"/>
    <property type="match status" value="2"/>
</dbReference>
<evidence type="ECO:0000256" key="1">
    <source>
        <dbReference type="ARBA" id="ARBA00022737"/>
    </source>
</evidence>
<accession>A0A9D1F0U2</accession>
<dbReference type="AlphaFoldDB" id="A0A9D1F0U2"/>
<dbReference type="SUPFAM" id="SSF48452">
    <property type="entry name" value="TPR-like"/>
    <property type="match status" value="1"/>
</dbReference>
<protein>
    <submittedName>
        <fullName evidence="4">Tetratricopeptide repeat protein</fullName>
    </submittedName>
</protein>
<dbReference type="Pfam" id="PF13414">
    <property type="entry name" value="TPR_11"/>
    <property type="match status" value="1"/>
</dbReference>
<dbReference type="InterPro" id="IPR011042">
    <property type="entry name" value="6-blade_b-propeller_TolB-like"/>
</dbReference>
<name>A0A9D1F0U2_9BACT</name>